<organism evidence="1 2">
    <name type="scientific">Luteolibacter soli</name>
    <dbReference type="NCBI Taxonomy" id="3135280"/>
    <lineage>
        <taxon>Bacteria</taxon>
        <taxon>Pseudomonadati</taxon>
        <taxon>Verrucomicrobiota</taxon>
        <taxon>Verrucomicrobiia</taxon>
        <taxon>Verrucomicrobiales</taxon>
        <taxon>Verrucomicrobiaceae</taxon>
        <taxon>Luteolibacter</taxon>
    </lineage>
</organism>
<name>A0ABU9B0H4_9BACT</name>
<reference evidence="1 2" key="1">
    <citation type="submission" date="2024-04" db="EMBL/GenBank/DDBJ databases">
        <title>Luteolibacter sp. isolated from soil.</title>
        <authorList>
            <person name="An J."/>
        </authorList>
    </citation>
    <scope>NUCLEOTIDE SEQUENCE [LARGE SCALE GENOMIC DNA]</scope>
    <source>
        <strain evidence="1 2">Y139</strain>
    </source>
</reference>
<protein>
    <recommendedName>
        <fullName evidence="3">WYL domain-containing protein</fullName>
    </recommendedName>
</protein>
<evidence type="ECO:0008006" key="3">
    <source>
        <dbReference type="Google" id="ProtNLM"/>
    </source>
</evidence>
<dbReference type="Proteomes" id="UP001371305">
    <property type="component" value="Unassembled WGS sequence"/>
</dbReference>
<sequence length="95" mass="10982">MALHKNALMADLRGAIRHYRVIRFTYDGRKYEAEPHELSRNPVTGTSELKAWVRRSSAGGDSRWMTFHYWSIRAMDVLPDKFLPRASEKSLQSAS</sequence>
<gene>
    <name evidence="1" type="ORF">WKV53_22505</name>
</gene>
<dbReference type="EMBL" id="JBBUKT010000010">
    <property type="protein sequence ID" value="MEK7953303.1"/>
    <property type="molecule type" value="Genomic_DNA"/>
</dbReference>
<proteinExistence type="predicted"/>
<accession>A0ABU9B0H4</accession>
<evidence type="ECO:0000313" key="2">
    <source>
        <dbReference type="Proteomes" id="UP001371305"/>
    </source>
</evidence>
<keyword evidence="2" id="KW-1185">Reference proteome</keyword>
<comment type="caution">
    <text evidence="1">The sequence shown here is derived from an EMBL/GenBank/DDBJ whole genome shotgun (WGS) entry which is preliminary data.</text>
</comment>
<evidence type="ECO:0000313" key="1">
    <source>
        <dbReference type="EMBL" id="MEK7953303.1"/>
    </source>
</evidence>